<accession>A0A917BZC0</accession>
<organism evidence="2 3">
    <name type="scientific">Azorhizobium oxalatiphilum</name>
    <dbReference type="NCBI Taxonomy" id="980631"/>
    <lineage>
        <taxon>Bacteria</taxon>
        <taxon>Pseudomonadati</taxon>
        <taxon>Pseudomonadota</taxon>
        <taxon>Alphaproteobacteria</taxon>
        <taxon>Hyphomicrobiales</taxon>
        <taxon>Xanthobacteraceae</taxon>
        <taxon>Azorhizobium</taxon>
    </lineage>
</organism>
<dbReference type="InterPro" id="IPR038725">
    <property type="entry name" value="YdaG_split_barrel_FMN-bd"/>
</dbReference>
<dbReference type="SUPFAM" id="SSF50475">
    <property type="entry name" value="FMN-binding split barrel"/>
    <property type="match status" value="1"/>
</dbReference>
<dbReference type="PANTHER" id="PTHR34818">
    <property type="entry name" value="PROTEIN BLI-3"/>
    <property type="match status" value="1"/>
</dbReference>
<dbReference type="InterPro" id="IPR012349">
    <property type="entry name" value="Split_barrel_FMN-bd"/>
</dbReference>
<name>A0A917BZC0_9HYPH</name>
<reference evidence="2" key="2">
    <citation type="submission" date="2020-09" db="EMBL/GenBank/DDBJ databases">
        <authorList>
            <person name="Sun Q."/>
            <person name="Sedlacek I."/>
        </authorList>
    </citation>
    <scope>NUCLEOTIDE SEQUENCE</scope>
    <source>
        <strain evidence="2">CCM 7897</strain>
    </source>
</reference>
<dbReference type="AlphaFoldDB" id="A0A917BZC0"/>
<evidence type="ECO:0000313" key="3">
    <source>
        <dbReference type="Proteomes" id="UP000606044"/>
    </source>
</evidence>
<proteinExistence type="predicted"/>
<dbReference type="RefSeq" id="WP_188579045.1">
    <property type="nucleotide sequence ID" value="NZ_BMCT01000003.1"/>
</dbReference>
<dbReference type="Pfam" id="PF16242">
    <property type="entry name" value="Pyrid_ox_like"/>
    <property type="match status" value="1"/>
</dbReference>
<dbReference type="InterPro" id="IPR052917">
    <property type="entry name" value="Stress-Dev_Protein"/>
</dbReference>
<dbReference type="Proteomes" id="UP000606044">
    <property type="component" value="Unassembled WGS sequence"/>
</dbReference>
<feature type="domain" description="General stress protein FMN-binding split barrel" evidence="1">
    <location>
        <begin position="8"/>
        <end position="152"/>
    </location>
</feature>
<dbReference type="EMBL" id="BMCT01000003">
    <property type="protein sequence ID" value="GGF64471.1"/>
    <property type="molecule type" value="Genomic_DNA"/>
</dbReference>
<comment type="caution">
    <text evidence="2">The sequence shown here is derived from an EMBL/GenBank/DDBJ whole genome shotgun (WGS) entry which is preliminary data.</text>
</comment>
<gene>
    <name evidence="2" type="ORF">GCM10007301_25340</name>
</gene>
<sequence>MNTNEMSIHDIWQEMADRHACMLIDQDGGRLRARPMAPVAREEEGAIWFVTDVNAAKDDEIQANPQVCLAFSDEDDHFFLSVSGRAEVVRDIAKLKEIWTTPMEAYFPGGPNDPNALLLRVTPEQAECWQGDSTLVTGFKMAAAILGERKPDLGTHAKMRL</sequence>
<protein>
    <submittedName>
        <fullName evidence="2">General stress protein</fullName>
    </submittedName>
</protein>
<dbReference type="Gene3D" id="2.30.110.10">
    <property type="entry name" value="Electron Transport, Fmn-binding Protein, Chain A"/>
    <property type="match status" value="1"/>
</dbReference>
<keyword evidence="3" id="KW-1185">Reference proteome</keyword>
<evidence type="ECO:0000313" key="2">
    <source>
        <dbReference type="EMBL" id="GGF64471.1"/>
    </source>
</evidence>
<dbReference type="PANTHER" id="PTHR34818:SF1">
    <property type="entry name" value="PROTEIN BLI-3"/>
    <property type="match status" value="1"/>
</dbReference>
<evidence type="ECO:0000259" key="1">
    <source>
        <dbReference type="Pfam" id="PF16242"/>
    </source>
</evidence>
<reference evidence="2" key="1">
    <citation type="journal article" date="2014" name="Int. J. Syst. Evol. Microbiol.">
        <title>Complete genome sequence of Corynebacterium casei LMG S-19264T (=DSM 44701T), isolated from a smear-ripened cheese.</title>
        <authorList>
            <consortium name="US DOE Joint Genome Institute (JGI-PGF)"/>
            <person name="Walter F."/>
            <person name="Albersmeier A."/>
            <person name="Kalinowski J."/>
            <person name="Ruckert C."/>
        </authorList>
    </citation>
    <scope>NUCLEOTIDE SEQUENCE</scope>
    <source>
        <strain evidence="2">CCM 7897</strain>
    </source>
</reference>